<dbReference type="RefSeq" id="WP_171367610.1">
    <property type="nucleotide sequence ID" value="NZ_VTXW01000007.1"/>
</dbReference>
<accession>A0A7Y3YNH1</accession>
<organism evidence="2 3">
    <name type="scientific">Vibrio chagasii</name>
    <dbReference type="NCBI Taxonomy" id="170679"/>
    <lineage>
        <taxon>Bacteria</taxon>
        <taxon>Pseudomonadati</taxon>
        <taxon>Pseudomonadota</taxon>
        <taxon>Gammaproteobacteria</taxon>
        <taxon>Vibrionales</taxon>
        <taxon>Vibrionaceae</taxon>
        <taxon>Vibrio</taxon>
    </lineage>
</organism>
<dbReference type="AlphaFoldDB" id="A0A7Y3YNH1"/>
<evidence type="ECO:0000313" key="3">
    <source>
        <dbReference type="Proteomes" id="UP000525336"/>
    </source>
</evidence>
<evidence type="ECO:0000313" key="2">
    <source>
        <dbReference type="EMBL" id="NOH33647.1"/>
    </source>
</evidence>
<sequence length="538" mass="62735">MSEIHITRAVYQDSKKPVSIEEVNRGLQDNVVCACCGAKLIANKGPKKAWHFSHHFDEACILAYETQLHLTAKEYFAKVGRIPIPLETGWITPDACTELQVSDVKIEVYMDGRRPDLVATVGSEQYWIEIANKHKCDADKVWYCRSHDKYVIEIDVSACGHLDQFDSLDHCLVRTQSLNACNDYLDEIAKNTAHKHEKVRKQIEVLKRSEKKLEEQKSKQEKVEKTLEARIEAHQKKHEDRLEKMKLRKDAQDAILAELEKAIASHQTLLDSAQARHAQIEDEIEEKITSRLKQLDEQNQSVIANLKDDLAREWSCELERRRSELEVKLADEFNDRFQSEVIAMEERQRAHEKLAQELKVLEHEKFFLCDEIESLGLRKKEALEQQGHELRESFAPLIEQRNILIDEVTELTRQVKEKLVEADLVDTYANNLEKVRDFCLARSDYRQTLNQRMQELDSIDRQYQRLSKDYGQQLERLDLMVKLSNEFASAFKSTFDVLQRKEILRDLPDVLVKRVNKNALMLSRNGEEELNDLERIES</sequence>
<evidence type="ECO:0000256" key="1">
    <source>
        <dbReference type="SAM" id="Coils"/>
    </source>
</evidence>
<comment type="caution">
    <text evidence="2">The sequence shown here is derived from an EMBL/GenBank/DDBJ whole genome shotgun (WGS) entry which is preliminary data.</text>
</comment>
<keyword evidence="1" id="KW-0175">Coiled coil</keyword>
<dbReference type="Proteomes" id="UP000525336">
    <property type="component" value="Unassembled WGS sequence"/>
</dbReference>
<reference evidence="2 3" key="1">
    <citation type="submission" date="2019-09" db="EMBL/GenBank/DDBJ databases">
        <title>Draft genome sequencing and comparative genomics of hatchery-associated Vibrios.</title>
        <authorList>
            <person name="Kehlet-Delgado H."/>
            <person name="Mueller R.S."/>
        </authorList>
    </citation>
    <scope>NUCLEOTIDE SEQUENCE [LARGE SCALE GENOMIC DNA]</scope>
    <source>
        <strain evidence="2 3">00-90-10</strain>
    </source>
</reference>
<proteinExistence type="predicted"/>
<gene>
    <name evidence="2" type="ORF">F0245_09760</name>
</gene>
<feature type="coiled-coil region" evidence="1">
    <location>
        <begin position="196"/>
        <end position="290"/>
    </location>
</feature>
<protein>
    <recommendedName>
        <fullName evidence="4">Competence protein</fullName>
    </recommendedName>
</protein>
<name>A0A7Y3YNH1_9VIBR</name>
<dbReference type="EMBL" id="VTXW01000007">
    <property type="protein sequence ID" value="NOH33647.1"/>
    <property type="molecule type" value="Genomic_DNA"/>
</dbReference>
<evidence type="ECO:0008006" key="4">
    <source>
        <dbReference type="Google" id="ProtNLM"/>
    </source>
</evidence>